<dbReference type="GO" id="GO:0005506">
    <property type="term" value="F:iron ion binding"/>
    <property type="evidence" value="ECO:0007669"/>
    <property type="project" value="InterPro"/>
</dbReference>
<dbReference type="Proteomes" id="UP000828390">
    <property type="component" value="Unassembled WGS sequence"/>
</dbReference>
<comment type="caution">
    <text evidence="2">The sequence shown here is derived from an EMBL/GenBank/DDBJ whole genome shotgun (WGS) entry which is preliminary data.</text>
</comment>
<evidence type="ECO:0000256" key="1">
    <source>
        <dbReference type="SAM" id="MobiDB-lite"/>
    </source>
</evidence>
<keyword evidence="3" id="KW-1185">Reference proteome</keyword>
<dbReference type="GO" id="GO:0020037">
    <property type="term" value="F:heme binding"/>
    <property type="evidence" value="ECO:0007669"/>
    <property type="project" value="InterPro"/>
</dbReference>
<sequence length="215" mass="24229">MHSVQEKALANSADPVETPRDAASHQGLRCLLKGISVPLREVELRQALSTTYICDALTSVRSASSPEYHVELNQAPCTSAKLYAPRVYKTLTSIGKRYGRTFQFKQLGKRVVVLRTASIVHTAFENVHFDDRKQPFLQKYILNNSGFAFADYKSYVPELRALFKRARGPTRPGPKGYPFLGIFLQLMPFNVLHKTLTSIGKRYGRLEPLIPGFLE</sequence>
<dbReference type="InterPro" id="IPR036396">
    <property type="entry name" value="Cyt_P450_sf"/>
</dbReference>
<dbReference type="Gene3D" id="1.10.630.10">
    <property type="entry name" value="Cytochrome P450"/>
    <property type="match status" value="1"/>
</dbReference>
<dbReference type="GO" id="GO:0004497">
    <property type="term" value="F:monooxygenase activity"/>
    <property type="evidence" value="ECO:0007669"/>
    <property type="project" value="InterPro"/>
</dbReference>
<name>A0A9D4QYR6_DREPO</name>
<gene>
    <name evidence="2" type="ORF">DPMN_090916</name>
</gene>
<accession>A0A9D4QYR6</accession>
<dbReference type="AlphaFoldDB" id="A0A9D4QYR6"/>
<protein>
    <submittedName>
        <fullName evidence="2">Uncharacterized protein</fullName>
    </submittedName>
</protein>
<proteinExistence type="predicted"/>
<feature type="region of interest" description="Disordered" evidence="1">
    <location>
        <begin position="1"/>
        <end position="21"/>
    </location>
</feature>
<reference evidence="2" key="1">
    <citation type="journal article" date="2019" name="bioRxiv">
        <title>The Genome of the Zebra Mussel, Dreissena polymorpha: A Resource for Invasive Species Research.</title>
        <authorList>
            <person name="McCartney M.A."/>
            <person name="Auch B."/>
            <person name="Kono T."/>
            <person name="Mallez S."/>
            <person name="Zhang Y."/>
            <person name="Obille A."/>
            <person name="Becker A."/>
            <person name="Abrahante J.E."/>
            <person name="Garbe J."/>
            <person name="Badalamenti J.P."/>
            <person name="Herman A."/>
            <person name="Mangelson H."/>
            <person name="Liachko I."/>
            <person name="Sullivan S."/>
            <person name="Sone E.D."/>
            <person name="Koren S."/>
            <person name="Silverstein K.A.T."/>
            <person name="Beckman K.B."/>
            <person name="Gohl D.M."/>
        </authorList>
    </citation>
    <scope>NUCLEOTIDE SEQUENCE</scope>
    <source>
        <strain evidence="2">Duluth1</strain>
        <tissue evidence="2">Whole animal</tissue>
    </source>
</reference>
<dbReference type="SUPFAM" id="SSF48264">
    <property type="entry name" value="Cytochrome P450"/>
    <property type="match status" value="1"/>
</dbReference>
<reference evidence="2" key="2">
    <citation type="submission" date="2020-11" db="EMBL/GenBank/DDBJ databases">
        <authorList>
            <person name="McCartney M.A."/>
            <person name="Auch B."/>
            <person name="Kono T."/>
            <person name="Mallez S."/>
            <person name="Becker A."/>
            <person name="Gohl D.M."/>
            <person name="Silverstein K.A.T."/>
            <person name="Koren S."/>
            <person name="Bechman K.B."/>
            <person name="Herman A."/>
            <person name="Abrahante J.E."/>
            <person name="Garbe J."/>
        </authorList>
    </citation>
    <scope>NUCLEOTIDE SEQUENCE</scope>
    <source>
        <strain evidence="2">Duluth1</strain>
        <tissue evidence="2">Whole animal</tissue>
    </source>
</reference>
<evidence type="ECO:0000313" key="2">
    <source>
        <dbReference type="EMBL" id="KAH3848549.1"/>
    </source>
</evidence>
<evidence type="ECO:0000313" key="3">
    <source>
        <dbReference type="Proteomes" id="UP000828390"/>
    </source>
</evidence>
<dbReference type="EMBL" id="JAIWYP010000003">
    <property type="protein sequence ID" value="KAH3848549.1"/>
    <property type="molecule type" value="Genomic_DNA"/>
</dbReference>
<organism evidence="2 3">
    <name type="scientific">Dreissena polymorpha</name>
    <name type="common">Zebra mussel</name>
    <name type="synonym">Mytilus polymorpha</name>
    <dbReference type="NCBI Taxonomy" id="45954"/>
    <lineage>
        <taxon>Eukaryota</taxon>
        <taxon>Metazoa</taxon>
        <taxon>Spiralia</taxon>
        <taxon>Lophotrochozoa</taxon>
        <taxon>Mollusca</taxon>
        <taxon>Bivalvia</taxon>
        <taxon>Autobranchia</taxon>
        <taxon>Heteroconchia</taxon>
        <taxon>Euheterodonta</taxon>
        <taxon>Imparidentia</taxon>
        <taxon>Neoheterodontei</taxon>
        <taxon>Myida</taxon>
        <taxon>Dreissenoidea</taxon>
        <taxon>Dreissenidae</taxon>
        <taxon>Dreissena</taxon>
    </lineage>
</organism>
<dbReference type="GO" id="GO:0016705">
    <property type="term" value="F:oxidoreductase activity, acting on paired donors, with incorporation or reduction of molecular oxygen"/>
    <property type="evidence" value="ECO:0007669"/>
    <property type="project" value="InterPro"/>
</dbReference>